<evidence type="ECO:0000256" key="6">
    <source>
        <dbReference type="ARBA" id="ARBA00056337"/>
    </source>
</evidence>
<dbReference type="SMART" id="SM01133">
    <property type="entry name" value="DeoC"/>
    <property type="match status" value="1"/>
</dbReference>
<evidence type="ECO:0000256" key="5">
    <source>
        <dbReference type="ARBA" id="ARBA00048791"/>
    </source>
</evidence>
<dbReference type="FunFam" id="3.20.20.70:FF:000044">
    <property type="entry name" value="Deoxyribose-phosphate aldolase"/>
    <property type="match status" value="1"/>
</dbReference>
<dbReference type="GO" id="GO:0004139">
    <property type="term" value="F:deoxyribose-phosphate aldolase activity"/>
    <property type="evidence" value="ECO:0007669"/>
    <property type="project" value="UniProtKB-UniRule"/>
</dbReference>
<evidence type="ECO:0000256" key="1">
    <source>
        <dbReference type="ARBA" id="ARBA00010936"/>
    </source>
</evidence>
<dbReference type="EMBL" id="MDJD01000034">
    <property type="protein sequence ID" value="OEK08233.1"/>
    <property type="molecule type" value="Genomic_DNA"/>
</dbReference>
<dbReference type="InterPro" id="IPR013785">
    <property type="entry name" value="Aldolase_TIM"/>
</dbReference>
<dbReference type="EC" id="4.1.2.4" evidence="7"/>
<dbReference type="NCBIfam" id="TIGR00126">
    <property type="entry name" value="deoC"/>
    <property type="match status" value="1"/>
</dbReference>
<dbReference type="CDD" id="cd00959">
    <property type="entry name" value="DeoC"/>
    <property type="match status" value="1"/>
</dbReference>
<evidence type="ECO:0000256" key="3">
    <source>
        <dbReference type="ARBA" id="ARBA00023239"/>
    </source>
</evidence>
<dbReference type="PANTHER" id="PTHR10889:SF1">
    <property type="entry name" value="DEOXYRIBOSE-PHOSPHATE ALDOLASE"/>
    <property type="match status" value="1"/>
</dbReference>
<dbReference type="Gene3D" id="3.20.20.70">
    <property type="entry name" value="Aldolase class I"/>
    <property type="match status" value="1"/>
</dbReference>
<dbReference type="PIRSF" id="PIRSF001357">
    <property type="entry name" value="DeoC"/>
    <property type="match status" value="1"/>
</dbReference>
<gene>
    <name evidence="7" type="primary">deoC</name>
    <name evidence="8" type="ORF">A8C32_01870</name>
</gene>
<keyword evidence="3 7" id="KW-0456">Lyase</keyword>
<accession>A0A1E5TA24</accession>
<dbReference type="HAMAP" id="MF_00114">
    <property type="entry name" value="DeoC_type1"/>
    <property type="match status" value="1"/>
</dbReference>
<comment type="caution">
    <text evidence="8">The sequence shown here is derived from an EMBL/GenBank/DDBJ whole genome shotgun (WGS) entry which is preliminary data.</text>
</comment>
<feature type="active site" description="Proton donor/acceptor" evidence="7">
    <location>
        <position position="180"/>
    </location>
</feature>
<comment type="subcellular location">
    <subcellularLocation>
        <location evidence="7">Cytoplasm</location>
    </subcellularLocation>
</comment>
<evidence type="ECO:0000313" key="8">
    <source>
        <dbReference type="EMBL" id="OEK08233.1"/>
    </source>
</evidence>
<dbReference type="GO" id="GO:0005737">
    <property type="term" value="C:cytoplasm"/>
    <property type="evidence" value="ECO:0007669"/>
    <property type="project" value="UniProtKB-SubCell"/>
</dbReference>
<comment type="pathway">
    <text evidence="7">Carbohydrate degradation; 2-deoxy-D-ribose 1-phosphate degradation; D-glyceraldehyde 3-phosphate and acetaldehyde from 2-deoxy-alpha-D-ribose 1-phosphate: step 2/2.</text>
</comment>
<feature type="active site" description="Proton donor/acceptor" evidence="7">
    <location>
        <position position="89"/>
    </location>
</feature>
<dbReference type="PANTHER" id="PTHR10889">
    <property type="entry name" value="DEOXYRIBOSE-PHOSPHATE ALDOLASE"/>
    <property type="match status" value="1"/>
</dbReference>
<feature type="active site" description="Schiff-base intermediate with acetaldehyde" evidence="7">
    <location>
        <position position="151"/>
    </location>
</feature>
<dbReference type="GO" id="GO:0016052">
    <property type="term" value="P:carbohydrate catabolic process"/>
    <property type="evidence" value="ECO:0007669"/>
    <property type="project" value="TreeGrafter"/>
</dbReference>
<sequence>MNISEYIDYTLLNPTTTEREIINLCHDARENNFYAICINTSYVPLAKQILEDTNVKICTVVGFPFGAMSTKAKIYEAKNAIKDGANEIDMVINLGYLKSKNYVSVLKDISDVKLAIGEIPLKVIIEISELNKNEVVKACEICLDAKADFIKTSTGFSKSGATFTAVKIIKKIVKDAMKIKASGGISNYDTAHKFIEAGADRIGTSSALDIVKDDILSKLEA</sequence>
<dbReference type="GO" id="GO:0009264">
    <property type="term" value="P:deoxyribonucleotide catabolic process"/>
    <property type="evidence" value="ECO:0007669"/>
    <property type="project" value="UniProtKB-UniRule"/>
</dbReference>
<proteinExistence type="inferred from homology"/>
<keyword evidence="4 7" id="KW-0704">Schiff base</keyword>
<name>A0A1E5TA24_9FLAO</name>
<dbReference type="InterPro" id="IPR002915">
    <property type="entry name" value="DeoC/FbaB/LacD_aldolase"/>
</dbReference>
<evidence type="ECO:0000256" key="7">
    <source>
        <dbReference type="HAMAP-Rule" id="MF_00114"/>
    </source>
</evidence>
<dbReference type="Pfam" id="PF01791">
    <property type="entry name" value="DeoC"/>
    <property type="match status" value="1"/>
</dbReference>
<dbReference type="GO" id="GO:0006018">
    <property type="term" value="P:2-deoxyribose 1-phosphate catabolic process"/>
    <property type="evidence" value="ECO:0007669"/>
    <property type="project" value="UniProtKB-UniRule"/>
</dbReference>
<evidence type="ECO:0000256" key="4">
    <source>
        <dbReference type="ARBA" id="ARBA00023270"/>
    </source>
</evidence>
<comment type="catalytic activity">
    <reaction evidence="5 7">
        <text>2-deoxy-D-ribose 5-phosphate = D-glyceraldehyde 3-phosphate + acetaldehyde</text>
        <dbReference type="Rhea" id="RHEA:12821"/>
        <dbReference type="ChEBI" id="CHEBI:15343"/>
        <dbReference type="ChEBI" id="CHEBI:59776"/>
        <dbReference type="ChEBI" id="CHEBI:62877"/>
        <dbReference type="EC" id="4.1.2.4"/>
    </reaction>
</comment>
<evidence type="ECO:0000313" key="9">
    <source>
        <dbReference type="Proteomes" id="UP000095713"/>
    </source>
</evidence>
<organism evidence="8 9">
    <name type="scientific">Flavivirga aquatica</name>
    <dbReference type="NCBI Taxonomy" id="1849968"/>
    <lineage>
        <taxon>Bacteria</taxon>
        <taxon>Pseudomonadati</taxon>
        <taxon>Bacteroidota</taxon>
        <taxon>Flavobacteriia</taxon>
        <taxon>Flavobacteriales</taxon>
        <taxon>Flavobacteriaceae</taxon>
        <taxon>Flavivirga</taxon>
    </lineage>
</organism>
<comment type="similarity">
    <text evidence="1 7">Belongs to the DeoC/FbaB aldolase family. DeoC type 1 subfamily.</text>
</comment>
<dbReference type="RefSeq" id="WP_069829743.1">
    <property type="nucleotide sequence ID" value="NZ_MDJD01000034.1"/>
</dbReference>
<dbReference type="STRING" id="1849968.A8C32_01870"/>
<keyword evidence="2 7" id="KW-0963">Cytoplasm</keyword>
<dbReference type="InterPro" id="IPR028581">
    <property type="entry name" value="DeoC_typeI"/>
</dbReference>
<reference evidence="8 9" key="1">
    <citation type="submission" date="2016-05" db="EMBL/GenBank/DDBJ databases">
        <title>Draft Genome Sequence of Algibacter sp. Strain SK-16 Isolated from the Surface Water of Aburatsubo Inlet.</title>
        <authorList>
            <person name="Wong S.-K."/>
            <person name="Yoshizawa S."/>
            <person name="Nakajima Y."/>
            <person name="Ogura Y."/>
            <person name="Tetsuya H."/>
            <person name="Hamasaki K."/>
        </authorList>
    </citation>
    <scope>NUCLEOTIDE SEQUENCE [LARGE SCALE GENOMIC DNA]</scope>
    <source>
        <strain evidence="8 9">SK-16</strain>
    </source>
</reference>
<keyword evidence="9" id="KW-1185">Reference proteome</keyword>
<dbReference type="InterPro" id="IPR011343">
    <property type="entry name" value="DeoC"/>
</dbReference>
<comment type="function">
    <text evidence="6 7">Catalyzes a reversible aldol reaction between acetaldehyde and D-glyceraldehyde 3-phosphate to generate 2-deoxy-D-ribose 5-phosphate.</text>
</comment>
<dbReference type="OrthoDB" id="9778711at2"/>
<evidence type="ECO:0000256" key="2">
    <source>
        <dbReference type="ARBA" id="ARBA00022490"/>
    </source>
</evidence>
<dbReference type="Proteomes" id="UP000095713">
    <property type="component" value="Unassembled WGS sequence"/>
</dbReference>
<dbReference type="SUPFAM" id="SSF51569">
    <property type="entry name" value="Aldolase"/>
    <property type="match status" value="1"/>
</dbReference>
<protein>
    <recommendedName>
        <fullName evidence="7">Deoxyribose-phosphate aldolase</fullName>
        <shortName evidence="7">DERA</shortName>
        <ecNumber evidence="7">4.1.2.4</ecNumber>
    </recommendedName>
    <alternativeName>
        <fullName evidence="7">2-deoxy-D-ribose 5-phosphate aldolase</fullName>
    </alternativeName>
    <alternativeName>
        <fullName evidence="7">Phosphodeoxyriboaldolase</fullName>
        <shortName evidence="7">Deoxyriboaldolase</shortName>
    </alternativeName>
</protein>
<dbReference type="AlphaFoldDB" id="A0A1E5TA24"/>
<dbReference type="UniPathway" id="UPA00002">
    <property type="reaction ID" value="UER00468"/>
</dbReference>